<dbReference type="InterPro" id="IPR010349">
    <property type="entry name" value="Asparaginase_II"/>
</dbReference>
<proteinExistence type="predicted"/>
<dbReference type="PANTHER" id="PTHR42110:SF1">
    <property type="entry name" value="L-ASPARAGINASE, PUTATIVE (AFU_ORTHOLOGUE AFUA_3G11890)-RELATED"/>
    <property type="match status" value="1"/>
</dbReference>
<dbReference type="PANTHER" id="PTHR42110">
    <property type="entry name" value="L-ASPARAGINASE, PUTATIVE (AFU_ORTHOLOGUE AFUA_3G11890)-RELATED"/>
    <property type="match status" value="1"/>
</dbReference>
<keyword evidence="2" id="KW-1185">Reference proteome</keyword>
<dbReference type="RefSeq" id="WP_278157187.1">
    <property type="nucleotide sequence ID" value="NZ_CP121252.1"/>
</dbReference>
<reference evidence="1 2" key="1">
    <citation type="submission" date="2023-04" db="EMBL/GenBank/DDBJ databases">
        <title>Funneling lignin-derived compounds into biodiesel using alkali-halophilic Citricoccus sp. P2.</title>
        <authorList>
            <person name="Luo C.-B."/>
        </authorList>
    </citation>
    <scope>NUCLEOTIDE SEQUENCE [LARGE SCALE GENOMIC DNA]</scope>
    <source>
        <strain evidence="1 2">P2</strain>
    </source>
</reference>
<sequence length="329" mass="34267">MTALPHHVPLAAQTRGERVESLHYGSAVVLSGDSTTVYGDAETPFYPRSALKPLFAVGMLRAGLDLTDEQIALAAASHSGSEEHQRVALSTLATAGLGPEHLDNSIDLPYGTAERAAWLAAGHGPTQLAQNCSGKHSALVALCRLHGWPVEGYLSQNHPVYRLLTDTVIELTGETPAHISTDGCGTPVHALTLPALARGFARLAAADADTPEGRVAAAMRAHPELVAGEGRDVTTVMRTLDGAVAKDGFEGIQALALADGTAVALKIADGADRARMPITLALLAEHPTPVAHQLDSPALTDVLAPPAFGGGQIVGRLRALPRTARTVRH</sequence>
<organism evidence="1 2">
    <name type="scientific">Citricoccus muralis</name>
    <dbReference type="NCBI Taxonomy" id="169134"/>
    <lineage>
        <taxon>Bacteria</taxon>
        <taxon>Bacillati</taxon>
        <taxon>Actinomycetota</taxon>
        <taxon>Actinomycetes</taxon>
        <taxon>Micrococcales</taxon>
        <taxon>Micrococcaceae</taxon>
        <taxon>Citricoccus</taxon>
    </lineage>
</organism>
<name>A0ABY8H5A2_9MICC</name>
<dbReference type="Pfam" id="PF06089">
    <property type="entry name" value="Asparaginase_II"/>
    <property type="match status" value="1"/>
</dbReference>
<evidence type="ECO:0000313" key="2">
    <source>
        <dbReference type="Proteomes" id="UP001219037"/>
    </source>
</evidence>
<dbReference type="EMBL" id="CP121252">
    <property type="protein sequence ID" value="WFP16019.1"/>
    <property type="molecule type" value="Genomic_DNA"/>
</dbReference>
<protein>
    <submittedName>
        <fullName evidence="1">Asparaginase</fullName>
    </submittedName>
</protein>
<gene>
    <name evidence="1" type="ORF">P8192_11545</name>
</gene>
<evidence type="ECO:0000313" key="1">
    <source>
        <dbReference type="EMBL" id="WFP16019.1"/>
    </source>
</evidence>
<dbReference type="Proteomes" id="UP001219037">
    <property type="component" value="Chromosome"/>
</dbReference>
<accession>A0ABY8H5A2</accession>